<gene>
    <name evidence="1" type="ordered locus">YpsIP31758_1710</name>
</gene>
<dbReference type="HOGENOM" id="CLU_3224159_0_0_6"/>
<sequence>MGFTPTNMLIQLTIGRELKIQVKLTMPYTVDAAFIAALPTVGLF</sequence>
<evidence type="ECO:0000313" key="2">
    <source>
        <dbReference type="Proteomes" id="UP000002412"/>
    </source>
</evidence>
<organism evidence="1 2">
    <name type="scientific">Yersinia pseudotuberculosis serotype O:1b (strain IP 31758)</name>
    <dbReference type="NCBI Taxonomy" id="349747"/>
    <lineage>
        <taxon>Bacteria</taxon>
        <taxon>Pseudomonadati</taxon>
        <taxon>Pseudomonadota</taxon>
        <taxon>Gammaproteobacteria</taxon>
        <taxon>Enterobacterales</taxon>
        <taxon>Yersiniaceae</taxon>
        <taxon>Yersinia</taxon>
    </lineage>
</organism>
<dbReference type="Proteomes" id="UP000002412">
    <property type="component" value="Chromosome"/>
</dbReference>
<protein>
    <submittedName>
        <fullName evidence="1">Uncharacterized protein</fullName>
    </submittedName>
</protein>
<dbReference type="AlphaFoldDB" id="A0A0U1R2S2"/>
<name>A0A0U1R2S2_YERP3</name>
<accession>A0A0U1R2S2</accession>
<proteinExistence type="predicted"/>
<dbReference type="EMBL" id="CP000720">
    <property type="protein sequence ID" value="ABS49591.1"/>
    <property type="molecule type" value="Genomic_DNA"/>
</dbReference>
<reference evidence="1 2" key="1">
    <citation type="journal article" date="2007" name="PLoS Genet.">
        <title>The complete genome sequence of Yersinia pseudotuberculosis IP31758, the causative agent of Far East scarlet-like fever.</title>
        <authorList>
            <person name="Eppinger M."/>
            <person name="Rosovitz M.J."/>
            <person name="Fricke W.F."/>
            <person name="Rasko D.A."/>
            <person name="Kokorina G."/>
            <person name="Fayolle C."/>
            <person name="Lindler L.E."/>
            <person name="Carniel E."/>
            <person name="Ravel J."/>
        </authorList>
    </citation>
    <scope>NUCLEOTIDE SEQUENCE [LARGE SCALE GENOMIC DNA]</scope>
    <source>
        <strain evidence="1 2">IP 31758</strain>
    </source>
</reference>
<evidence type="ECO:0000313" key="1">
    <source>
        <dbReference type="EMBL" id="ABS49591.1"/>
    </source>
</evidence>
<dbReference type="KEGG" id="ypi:YpsIP31758_1710"/>